<dbReference type="Proteomes" id="UP000584931">
    <property type="component" value="Unassembled WGS sequence"/>
</dbReference>
<accession>A0A7Z0BGJ0</accession>
<protein>
    <recommendedName>
        <fullName evidence="4">DUF3592 domain-containing protein</fullName>
    </recommendedName>
</protein>
<dbReference type="EMBL" id="JACCHL010000001">
    <property type="protein sequence ID" value="NYH50598.1"/>
    <property type="molecule type" value="Genomic_DNA"/>
</dbReference>
<keyword evidence="1" id="KW-0472">Membrane</keyword>
<comment type="caution">
    <text evidence="2">The sequence shown here is derived from an EMBL/GenBank/DDBJ whole genome shotgun (WGS) entry which is preliminary data.</text>
</comment>
<dbReference type="RefSeq" id="WP_179808881.1">
    <property type="nucleotide sequence ID" value="NZ_JACCHL010000001.1"/>
</dbReference>
<sequence length="146" mass="15154">MSSGRRRSPAFTVVMLLVAVLVVSLGAANADRSLRAARAEGTPGTFTGTRLDCVQHPGHESCTCYGTYVPDTGGPERTDVYLYGRERQSCPMGESAPAVDVGAASRVYGPEGSNEWIMTAAMVLAGLGLGGWAIRSWLASSGVSAG</sequence>
<name>A0A7Z0BGJ0_9ACTN</name>
<proteinExistence type="predicted"/>
<evidence type="ECO:0000256" key="1">
    <source>
        <dbReference type="SAM" id="Phobius"/>
    </source>
</evidence>
<dbReference type="AlphaFoldDB" id="A0A7Z0BGJ0"/>
<reference evidence="2 3" key="1">
    <citation type="submission" date="2020-07" db="EMBL/GenBank/DDBJ databases">
        <title>Sequencing the genomes of 1000 actinobacteria strains.</title>
        <authorList>
            <person name="Klenk H.-P."/>
        </authorList>
    </citation>
    <scope>NUCLEOTIDE SEQUENCE [LARGE SCALE GENOMIC DNA]</scope>
    <source>
        <strain evidence="2 3">DSM 45278</strain>
    </source>
</reference>
<keyword evidence="1" id="KW-1133">Transmembrane helix</keyword>
<evidence type="ECO:0008006" key="4">
    <source>
        <dbReference type="Google" id="ProtNLM"/>
    </source>
</evidence>
<evidence type="ECO:0000313" key="3">
    <source>
        <dbReference type="Proteomes" id="UP000584931"/>
    </source>
</evidence>
<evidence type="ECO:0000313" key="2">
    <source>
        <dbReference type="EMBL" id="NYH50598.1"/>
    </source>
</evidence>
<gene>
    <name evidence="2" type="ORF">HNR06_000187</name>
</gene>
<feature type="transmembrane region" description="Helical" evidence="1">
    <location>
        <begin position="116"/>
        <end position="134"/>
    </location>
</feature>
<keyword evidence="1" id="KW-0812">Transmembrane</keyword>
<organism evidence="2 3">
    <name type="scientific">Nocardiopsis sinuspersici</name>
    <dbReference type="NCBI Taxonomy" id="501010"/>
    <lineage>
        <taxon>Bacteria</taxon>
        <taxon>Bacillati</taxon>
        <taxon>Actinomycetota</taxon>
        <taxon>Actinomycetes</taxon>
        <taxon>Streptosporangiales</taxon>
        <taxon>Nocardiopsidaceae</taxon>
        <taxon>Nocardiopsis</taxon>
    </lineage>
</organism>